<dbReference type="GO" id="GO:0005886">
    <property type="term" value="C:plasma membrane"/>
    <property type="evidence" value="ECO:0007669"/>
    <property type="project" value="UniProtKB-SubCell"/>
</dbReference>
<evidence type="ECO:0000256" key="1">
    <source>
        <dbReference type="PIRNR" id="PIRNR016789"/>
    </source>
</evidence>
<proteinExistence type="predicted"/>
<evidence type="ECO:0000313" key="3">
    <source>
        <dbReference type="EMBL" id="SBV86604.1"/>
    </source>
</evidence>
<feature type="transmembrane region" description="Helical" evidence="2">
    <location>
        <begin position="102"/>
        <end position="119"/>
    </location>
</feature>
<keyword evidence="1" id="KW-0997">Cell inner membrane</keyword>
<sequence length="127" mass="14273">MEPPSRFRWAWWLLAYVSLATGIVGIFVPGLPTTVFVLISAYAASRGSESLRRRLLEDPRFGASIRDWEAHGAVSRRGKWMATLTMAVCALVLLLFVHKPWVQVVAIGCMSGVALWLWLRPEPPPRE</sequence>
<dbReference type="PIRSF" id="PIRSF016789">
    <property type="entry name" value="DUF454"/>
    <property type="match status" value="1"/>
</dbReference>
<keyword evidence="2" id="KW-0812">Transmembrane</keyword>
<feature type="transmembrane region" description="Helical" evidence="2">
    <location>
        <begin position="12"/>
        <end position="44"/>
    </location>
</feature>
<evidence type="ECO:0000256" key="2">
    <source>
        <dbReference type="SAM" id="Phobius"/>
    </source>
</evidence>
<organism evidence="3 4">
    <name type="scientific">Xanthomonas graminis pv. graminis</name>
    <dbReference type="NCBI Taxonomy" id="134874"/>
    <lineage>
        <taxon>Bacteria</taxon>
        <taxon>Pseudomonadati</taxon>
        <taxon>Pseudomonadota</taxon>
        <taxon>Gammaproteobacteria</taxon>
        <taxon>Lysobacterales</taxon>
        <taxon>Lysobacteraceae</taxon>
        <taxon>Xanthomonas</taxon>
        <taxon>Xanthomonas translucens group</taxon>
        <taxon>Xanthomonas graminis</taxon>
    </lineage>
</organism>
<feature type="transmembrane region" description="Helical" evidence="2">
    <location>
        <begin position="80"/>
        <end position="96"/>
    </location>
</feature>
<protein>
    <recommendedName>
        <fullName evidence="1">Inner membrane protein</fullName>
    </recommendedName>
</protein>
<dbReference type="Pfam" id="PF04304">
    <property type="entry name" value="DUF454"/>
    <property type="match status" value="1"/>
</dbReference>
<reference evidence="4" key="1">
    <citation type="submission" date="2016-07" db="EMBL/GenBank/DDBJ databases">
        <authorList>
            <person name="Florea S."/>
            <person name="Webb J.S."/>
            <person name="Jaromczyk J."/>
            <person name="Schardl C.L."/>
        </authorList>
    </citation>
    <scope>NUCLEOTIDE SEQUENCE [LARGE SCALE GENOMIC DNA]</scope>
</reference>
<dbReference type="PANTHER" id="PTHR35813">
    <property type="entry name" value="INNER MEMBRANE PROTEIN YBAN"/>
    <property type="match status" value="1"/>
</dbReference>
<gene>
    <name evidence="3" type="ORF">XTGNCPPB3709_0506</name>
</gene>
<keyword evidence="1" id="KW-1003">Cell membrane</keyword>
<comment type="subcellular location">
    <subcellularLocation>
        <location evidence="1">Cell inner membrane</location>
        <topology evidence="1">Multi-pass membrane protein</topology>
    </subcellularLocation>
</comment>
<evidence type="ECO:0000313" key="4">
    <source>
        <dbReference type="Proteomes" id="UP000184997"/>
    </source>
</evidence>
<accession>A0A1M4J4B9</accession>
<dbReference type="Proteomes" id="UP000184997">
    <property type="component" value="Unassembled WGS sequence"/>
</dbReference>
<dbReference type="InterPro" id="IPR007401">
    <property type="entry name" value="DUF454"/>
</dbReference>
<dbReference type="EMBL" id="FLUK01000051">
    <property type="protein sequence ID" value="SBV86604.1"/>
    <property type="molecule type" value="Genomic_DNA"/>
</dbReference>
<dbReference type="AlphaFoldDB" id="A0A1M4J4B9"/>
<keyword evidence="2" id="KW-1133">Transmembrane helix</keyword>
<dbReference type="PANTHER" id="PTHR35813:SF1">
    <property type="entry name" value="INNER MEMBRANE PROTEIN YBAN"/>
    <property type="match status" value="1"/>
</dbReference>
<dbReference type="RefSeq" id="WP_009575300.1">
    <property type="nucleotide sequence ID" value="NZ_CP076252.1"/>
</dbReference>
<keyword evidence="1 2" id="KW-0472">Membrane</keyword>
<name>A0A1M4J4B9_9XANT</name>